<accession>A0AC58MTB9</accession>
<sequence>MANKRCLDMEGRIKTLHAQIIEKDAMIKVLQQRSRKEPSKTEQLSNMRPAKSLMSISNAGSGLLSHTSTLTGTPIMEEKRDDKTWKGSLGILLGGDYRAESVPSTPSPVPPSTPLLSAHAKTAPAPAPAPVPVPAPAAAQASAPAQTQTSALAVAPPPAPTPTPALAQAEAPASPATSSGPRRLSIPNLTCNLDKTDAPVFHSNTLERKAPIQILGQEPDAEMVEYLI</sequence>
<reference evidence="2" key="1">
    <citation type="submission" date="2025-08" db="UniProtKB">
        <authorList>
            <consortium name="RefSeq"/>
        </authorList>
    </citation>
    <scope>IDENTIFICATION</scope>
</reference>
<protein>
    <submittedName>
        <fullName evidence="2">Angiomotin-like</fullName>
    </submittedName>
</protein>
<organism evidence="1 2">
    <name type="scientific">Castor canadensis</name>
    <name type="common">American beaver</name>
    <dbReference type="NCBI Taxonomy" id="51338"/>
    <lineage>
        <taxon>Eukaryota</taxon>
        <taxon>Metazoa</taxon>
        <taxon>Chordata</taxon>
        <taxon>Craniata</taxon>
        <taxon>Vertebrata</taxon>
        <taxon>Euteleostomi</taxon>
        <taxon>Mammalia</taxon>
        <taxon>Eutheria</taxon>
        <taxon>Euarchontoglires</taxon>
        <taxon>Glires</taxon>
        <taxon>Rodentia</taxon>
        <taxon>Castorimorpha</taxon>
        <taxon>Castoridae</taxon>
        <taxon>Castor</taxon>
    </lineage>
</organism>
<dbReference type="Proteomes" id="UP001732720">
    <property type="component" value="Chromosome 6"/>
</dbReference>
<evidence type="ECO:0000313" key="1">
    <source>
        <dbReference type="Proteomes" id="UP001732720"/>
    </source>
</evidence>
<proteinExistence type="predicted"/>
<keyword evidence="1" id="KW-1185">Reference proteome</keyword>
<evidence type="ECO:0000313" key="2">
    <source>
        <dbReference type="RefSeq" id="XP_073932657.1"/>
    </source>
</evidence>
<name>A0AC58MTB9_CASCN</name>
<dbReference type="RefSeq" id="XP_073932657.1">
    <property type="nucleotide sequence ID" value="XM_074076556.1"/>
</dbReference>
<gene>
    <name evidence="2" type="primary">LOC109678162</name>
</gene>